<dbReference type="PANTHER" id="PTHR42957:SF1">
    <property type="entry name" value="HELICASE MJ1565-RELATED"/>
    <property type="match status" value="1"/>
</dbReference>
<gene>
    <name evidence="2" type="ORF">FACI_IFERC00001G0574</name>
</gene>
<keyword evidence="1" id="KW-0812">Transmembrane</keyword>
<evidence type="ECO:0000313" key="3">
    <source>
        <dbReference type="Proteomes" id="UP000014660"/>
    </source>
</evidence>
<dbReference type="HOGENOM" id="CLU_465120_0_0_2"/>
<keyword evidence="3" id="KW-1185">Reference proteome</keyword>
<evidence type="ECO:0000256" key="1">
    <source>
        <dbReference type="SAM" id="Phobius"/>
    </source>
</evidence>
<dbReference type="InterPro" id="IPR027417">
    <property type="entry name" value="P-loop_NTPase"/>
</dbReference>
<proteinExistence type="predicted"/>
<dbReference type="RefSeq" id="WP_009886601.1">
    <property type="nucleotide sequence ID" value="NC_021592.1"/>
</dbReference>
<evidence type="ECO:0000313" key="2">
    <source>
        <dbReference type="EMBL" id="AGO60554.1"/>
    </source>
</evidence>
<dbReference type="PANTHER" id="PTHR42957">
    <property type="entry name" value="HELICASE MJ1565-RELATED"/>
    <property type="match status" value="1"/>
</dbReference>
<sequence>MDSKAFHREFGPRKFSFVKTFKLRLYILFSIILVAGMLFYNFKYTEIISIFLLLFSIIFFIKGHHSGAVSYSSVLYRKQYIGKDKEYNIIKIPVRSLNFLDYIDYKVNQNVLICGTSGQGKSRLMRYLLYLSKEQKFIFSYKENDDYLKMGYNILQVENEMPDPFMDTEAFVNAFLITYPIQNMGIISQYIPIFLRDISKISKDWNDFLYNLNIKLKSSKDQIQRSAYLFIIEHSKALIGSNYKKNIDLADESIVFDFSQVNESSKTFYSELFLRILWKRLTKNSKKVLICIDEAHRLLYNFERYQSIYIEMSREIRAFGKLWTSTQNYSDMPSYVRNQFATQYIFNTSIKEDLDQLGIIDQKLKWAVPNMPKHCFTDARYPWIYKVVPEFIIFWYPLDRDKARSVLSTVNYDAEVIKILHDNVLEIPTIVEIISKNYSIDENTVKINVKNSISTLIKNKEINRVLYDSTYVYFGKTLDSANLSLFHKFMENKVLEILSERSIRGNVIIAKKGQNLPDISTEKFNIEIETGLKHDITDLKKRTNTGDKSNIIIIPNKNLMEKYNKLQNVSVIEIKELKAFLERYYT</sequence>
<dbReference type="Proteomes" id="UP000014660">
    <property type="component" value="Chromosome"/>
</dbReference>
<dbReference type="SUPFAM" id="SSF52540">
    <property type="entry name" value="P-loop containing nucleoside triphosphate hydrolases"/>
    <property type="match status" value="1"/>
</dbReference>
<dbReference type="KEGG" id="fac:FACI_IFERC01G0574"/>
<keyword evidence="1" id="KW-1133">Transmembrane helix</keyword>
<keyword evidence="1" id="KW-0472">Membrane</keyword>
<dbReference type="InterPro" id="IPR008571">
    <property type="entry name" value="HerA-like"/>
</dbReference>
<dbReference type="Gene3D" id="3.40.50.300">
    <property type="entry name" value="P-loop containing nucleotide triphosphate hydrolases"/>
    <property type="match status" value="1"/>
</dbReference>
<protein>
    <submittedName>
        <fullName evidence="2">Uncharacterized protein</fullName>
    </submittedName>
</protein>
<reference evidence="2 3" key="1">
    <citation type="journal article" date="2007" name="Proc. Natl. Acad. Sci. U.S.A.">
        <title>Genome dynamics in a natural archaeal population.</title>
        <authorList>
            <person name="Allen E.E."/>
            <person name="Tyson G.W."/>
            <person name="Whitaker R.J."/>
            <person name="Detter J.C."/>
            <person name="Richardson P.M."/>
            <person name="Banfield J.F."/>
        </authorList>
    </citation>
    <scope>NUCLEOTIDE SEQUENCE [LARGE SCALE GENOMIC DNA]</scope>
    <source>
        <strain evidence="3">fer1</strain>
    </source>
</reference>
<feature type="transmembrane region" description="Helical" evidence="1">
    <location>
        <begin position="21"/>
        <end position="41"/>
    </location>
</feature>
<dbReference type="EMBL" id="CP004145">
    <property type="protein sequence ID" value="AGO60554.1"/>
    <property type="molecule type" value="Genomic_DNA"/>
</dbReference>
<dbReference type="AlphaFoldDB" id="S0AQV8"/>
<feature type="transmembrane region" description="Helical" evidence="1">
    <location>
        <begin position="47"/>
        <end position="63"/>
    </location>
</feature>
<accession>S0AQV8</accession>
<organism evidence="2 3">
    <name type="scientific">Ferroplasma acidarmanus Fer1</name>
    <dbReference type="NCBI Taxonomy" id="333146"/>
    <lineage>
        <taxon>Archaea</taxon>
        <taxon>Methanobacteriati</taxon>
        <taxon>Thermoplasmatota</taxon>
        <taxon>Thermoplasmata</taxon>
        <taxon>Thermoplasmatales</taxon>
        <taxon>Ferroplasmaceae</taxon>
        <taxon>Ferroplasma</taxon>
    </lineage>
</organism>
<name>S0AQV8_FERAC</name>
<dbReference type="GeneID" id="16024726"/>